<dbReference type="PANTHER" id="PTHR45633">
    <property type="entry name" value="60 KDA HEAT SHOCK PROTEIN, MITOCHONDRIAL"/>
    <property type="match status" value="1"/>
</dbReference>
<dbReference type="PRINTS" id="PR00298">
    <property type="entry name" value="CHAPERONIN60"/>
</dbReference>
<sequence length="541" mass="56563">MAKIIAFNEEARRGIERGLNTLADTVKVTLGPKGRNVVLDKKWGAPTITNDGVSIAKEIELEDPYEKIGAELVKEVAKKTDDVAGDGTTTATVLAQALVREGLRNVAAGANPIALKRGIEQAVEAVTSALLEQAKEIETKEEIAATASISAGDTAIGELIAEALDKVGKEGVITVEESNALGLELELTEGMRFDKGFLSAYFVTDPERQEAVLEDAYVLLVESKISNVKDLLPLLEKVIQSGKPLFIVAEDVEGEALATLVVNKIRGTFKSVAVKAPGFGDRRKAMLQDMAILTGGQVVSETVGLKLDTVGLEVLGQARKVVVTKDETTIVEGAGQADQIAGRVNQIRAEIENSDSDYDREKLQERLAKLAGGVAVIKAGAATEVELKERKHRIEDAVRNAKAAVEEGIVAGGGVALIQAGAVAFEKLELEGDEATGANIVKVAIDAPLKQIAVNAGLEGGVVAEKVRNLPAGQGLNAATGVYEDLLAAGVNDPVKVTRSALQNASSIAALFLTTEAVVADKPEKAAPAGPADGGMGGMDF</sequence>
<feature type="binding site" evidence="9">
    <location>
        <begin position="477"/>
        <end position="479"/>
    </location>
    <ligand>
        <name>ATP</name>
        <dbReference type="ChEBI" id="CHEBI:30616"/>
    </ligand>
</feature>
<dbReference type="EC" id="5.6.1.7" evidence="9"/>
<dbReference type="PROSITE" id="PS00296">
    <property type="entry name" value="CHAPERONINS_CPN60"/>
    <property type="match status" value="1"/>
</dbReference>
<comment type="subunit">
    <text evidence="9 11">Forms a cylinder of 14 subunits composed of two heptameric rings stacked back-to-back. Interacts with the co-chaperonin GroES.</text>
</comment>
<comment type="subcellular location">
    <subcellularLocation>
        <location evidence="2">Cell surface</location>
    </subcellularLocation>
    <subcellularLocation>
        <location evidence="9">Cytoplasm</location>
    </subcellularLocation>
    <subcellularLocation>
        <location evidence="8">Secreted</location>
        <location evidence="8">Capsule</location>
    </subcellularLocation>
    <subcellularLocation>
        <location evidence="1">Secreted</location>
        <location evidence="1">Cell wall</location>
    </subcellularLocation>
</comment>
<dbReference type="InterPro" id="IPR027409">
    <property type="entry name" value="GroEL-like_apical_dom_sf"/>
</dbReference>
<dbReference type="CDD" id="cd03344">
    <property type="entry name" value="GroEL"/>
    <property type="match status" value="1"/>
</dbReference>
<feature type="binding site" evidence="9">
    <location>
        <begin position="29"/>
        <end position="32"/>
    </location>
    <ligand>
        <name>ATP</name>
        <dbReference type="ChEBI" id="CHEBI:30616"/>
    </ligand>
</feature>
<evidence type="ECO:0000313" key="14">
    <source>
        <dbReference type="Proteomes" id="UP000321723"/>
    </source>
</evidence>
<feature type="binding site" evidence="9">
    <location>
        <begin position="86"/>
        <end position="90"/>
    </location>
    <ligand>
        <name>ATP</name>
        <dbReference type="ChEBI" id="CHEBI:30616"/>
    </ligand>
</feature>
<keyword evidence="6 9" id="KW-0143">Chaperone</keyword>
<name>A0A511FFB1_9CELL</name>
<dbReference type="GO" id="GO:0140662">
    <property type="term" value="F:ATP-dependent protein folding chaperone"/>
    <property type="evidence" value="ECO:0007669"/>
    <property type="project" value="InterPro"/>
</dbReference>
<dbReference type="GO" id="GO:0005524">
    <property type="term" value="F:ATP binding"/>
    <property type="evidence" value="ECO:0007669"/>
    <property type="project" value="UniProtKB-UniRule"/>
</dbReference>
<dbReference type="HAMAP" id="MF_00600">
    <property type="entry name" value="CH60"/>
    <property type="match status" value="1"/>
</dbReference>
<dbReference type="NCBIfam" id="TIGR02348">
    <property type="entry name" value="GroEL"/>
    <property type="match status" value="1"/>
</dbReference>
<dbReference type="NCBIfam" id="NF009489">
    <property type="entry name" value="PRK12851.1"/>
    <property type="match status" value="1"/>
</dbReference>
<dbReference type="InterPro" id="IPR002423">
    <property type="entry name" value="Cpn60/GroEL/TCP-1"/>
</dbReference>
<protein>
    <recommendedName>
        <fullName evidence="9">Chaperonin GroEL</fullName>
        <ecNumber evidence="9">5.6.1.7</ecNumber>
    </recommendedName>
    <alternativeName>
        <fullName evidence="9">60 kDa chaperonin</fullName>
    </alternativeName>
    <alternativeName>
        <fullName evidence="9">Chaperonin-60</fullName>
        <shortName evidence="9">Cpn60</shortName>
    </alternativeName>
</protein>
<dbReference type="RefSeq" id="WP_146839448.1">
    <property type="nucleotide sequence ID" value="NZ_BJVQ01000053.1"/>
</dbReference>
<evidence type="ECO:0000256" key="7">
    <source>
        <dbReference type="ARBA" id="ARBA00023235"/>
    </source>
</evidence>
<feature type="binding site" evidence="9">
    <location>
        <position position="493"/>
    </location>
    <ligand>
        <name>ATP</name>
        <dbReference type="ChEBI" id="CHEBI:30616"/>
    </ligand>
</feature>
<keyword evidence="4 9" id="KW-0547">Nucleotide-binding</keyword>
<dbReference type="EMBL" id="JACHDN010000001">
    <property type="protein sequence ID" value="MBB5472245.1"/>
    <property type="molecule type" value="Genomic_DNA"/>
</dbReference>
<dbReference type="GO" id="GO:0016853">
    <property type="term" value="F:isomerase activity"/>
    <property type="evidence" value="ECO:0007669"/>
    <property type="project" value="UniProtKB-KW"/>
</dbReference>
<dbReference type="InterPro" id="IPR018370">
    <property type="entry name" value="Chaperonin_Cpn60_CS"/>
</dbReference>
<dbReference type="GO" id="GO:0042603">
    <property type="term" value="C:capsule"/>
    <property type="evidence" value="ECO:0007669"/>
    <property type="project" value="UniProtKB-SubCell"/>
</dbReference>
<keyword evidence="14" id="KW-1185">Reference proteome</keyword>
<comment type="caution">
    <text evidence="9">Lacks conserved residue(s) required for the propagation of feature annotation.</text>
</comment>
<dbReference type="NCBIfam" id="NF009488">
    <property type="entry name" value="PRK12850.1"/>
    <property type="match status" value="1"/>
</dbReference>
<evidence type="ECO:0000313" key="13">
    <source>
        <dbReference type="EMBL" id="MBB5472245.1"/>
    </source>
</evidence>
<dbReference type="Gene3D" id="1.10.560.10">
    <property type="entry name" value="GroEL-like equatorial domain"/>
    <property type="match status" value="1"/>
</dbReference>
<reference evidence="13 15" key="2">
    <citation type="submission" date="2020-08" db="EMBL/GenBank/DDBJ databases">
        <title>Sequencing the genomes of 1000 actinobacteria strains.</title>
        <authorList>
            <person name="Klenk H.-P."/>
        </authorList>
    </citation>
    <scope>NUCLEOTIDE SEQUENCE [LARGE SCALE GENOMIC DNA]</scope>
    <source>
        <strain evidence="13 15">DSM 9581</strain>
    </source>
</reference>
<comment type="similarity">
    <text evidence="3 9 10">Belongs to the chaperonin (HSP60) family.</text>
</comment>
<dbReference type="SUPFAM" id="SSF48592">
    <property type="entry name" value="GroEL equatorial domain-like"/>
    <property type="match status" value="1"/>
</dbReference>
<keyword evidence="7 9" id="KW-0413">Isomerase</keyword>
<evidence type="ECO:0000256" key="10">
    <source>
        <dbReference type="RuleBase" id="RU000418"/>
    </source>
</evidence>
<organism evidence="12 14">
    <name type="scientific">Cellulomonas hominis</name>
    <dbReference type="NCBI Taxonomy" id="156981"/>
    <lineage>
        <taxon>Bacteria</taxon>
        <taxon>Bacillati</taxon>
        <taxon>Actinomycetota</taxon>
        <taxon>Actinomycetes</taxon>
        <taxon>Micrococcales</taxon>
        <taxon>Cellulomonadaceae</taxon>
        <taxon>Cellulomonas</taxon>
    </lineage>
</organism>
<dbReference type="GO" id="GO:0005737">
    <property type="term" value="C:cytoplasm"/>
    <property type="evidence" value="ECO:0007669"/>
    <property type="project" value="UniProtKB-SubCell"/>
</dbReference>
<dbReference type="EMBL" id="BJVQ01000053">
    <property type="protein sequence ID" value="GEL47911.1"/>
    <property type="molecule type" value="Genomic_DNA"/>
</dbReference>
<dbReference type="GO" id="GO:0051082">
    <property type="term" value="F:unfolded protein binding"/>
    <property type="evidence" value="ECO:0007669"/>
    <property type="project" value="UniProtKB-UniRule"/>
</dbReference>
<keyword evidence="9" id="KW-0963">Cytoplasm</keyword>
<dbReference type="SUPFAM" id="SSF52029">
    <property type="entry name" value="GroEL apical domain-like"/>
    <property type="match status" value="1"/>
</dbReference>
<feature type="binding site" evidence="9">
    <location>
        <position position="413"/>
    </location>
    <ligand>
        <name>ATP</name>
        <dbReference type="ChEBI" id="CHEBI:30616"/>
    </ligand>
</feature>
<dbReference type="InterPro" id="IPR027410">
    <property type="entry name" value="TCP-1-like_intermed_sf"/>
</dbReference>
<evidence type="ECO:0000313" key="12">
    <source>
        <dbReference type="EMBL" id="GEL47911.1"/>
    </source>
</evidence>
<evidence type="ECO:0000256" key="5">
    <source>
        <dbReference type="ARBA" id="ARBA00022840"/>
    </source>
</evidence>
<dbReference type="AlphaFoldDB" id="A0A511FFB1"/>
<comment type="function">
    <text evidence="9 11">Together with its co-chaperonin GroES, plays an essential role in assisting protein folding. The GroEL-GroES system forms a nano-cage that allows encapsulation of the non-native substrate proteins and provides a physical environment optimized to promote and accelerate protein folding.</text>
</comment>
<comment type="caution">
    <text evidence="12">The sequence shown here is derived from an EMBL/GenBank/DDBJ whole genome shotgun (WGS) entry which is preliminary data.</text>
</comment>
<evidence type="ECO:0000256" key="6">
    <source>
        <dbReference type="ARBA" id="ARBA00023186"/>
    </source>
</evidence>
<dbReference type="Gene3D" id="3.30.260.10">
    <property type="entry name" value="TCP-1-like chaperonin intermediate domain"/>
    <property type="match status" value="1"/>
</dbReference>
<dbReference type="FunFam" id="3.50.7.10:FF:000001">
    <property type="entry name" value="60 kDa chaperonin"/>
    <property type="match status" value="1"/>
</dbReference>
<dbReference type="InterPro" id="IPR027413">
    <property type="entry name" value="GROEL-like_equatorial_sf"/>
</dbReference>
<evidence type="ECO:0000256" key="3">
    <source>
        <dbReference type="ARBA" id="ARBA00006607"/>
    </source>
</evidence>
<evidence type="ECO:0000256" key="9">
    <source>
        <dbReference type="HAMAP-Rule" id="MF_00600"/>
    </source>
</evidence>
<evidence type="ECO:0000256" key="11">
    <source>
        <dbReference type="RuleBase" id="RU000419"/>
    </source>
</evidence>
<evidence type="ECO:0000256" key="2">
    <source>
        <dbReference type="ARBA" id="ARBA00004241"/>
    </source>
</evidence>
<dbReference type="GO" id="GO:0042026">
    <property type="term" value="P:protein refolding"/>
    <property type="evidence" value="ECO:0007669"/>
    <property type="project" value="UniProtKB-UniRule"/>
</dbReference>
<dbReference type="Proteomes" id="UP000564629">
    <property type="component" value="Unassembled WGS sequence"/>
</dbReference>
<evidence type="ECO:0000256" key="8">
    <source>
        <dbReference type="ARBA" id="ARBA00025702"/>
    </source>
</evidence>
<evidence type="ECO:0000313" key="15">
    <source>
        <dbReference type="Proteomes" id="UP000564629"/>
    </source>
</evidence>
<dbReference type="SUPFAM" id="SSF54849">
    <property type="entry name" value="GroEL-intermediate domain like"/>
    <property type="match status" value="1"/>
</dbReference>
<dbReference type="Pfam" id="PF00118">
    <property type="entry name" value="Cpn60_TCP1"/>
    <property type="match status" value="1"/>
</dbReference>
<dbReference type="Gene3D" id="3.50.7.10">
    <property type="entry name" value="GroEL"/>
    <property type="match status" value="1"/>
</dbReference>
<reference evidence="12 14" key="1">
    <citation type="submission" date="2019-07" db="EMBL/GenBank/DDBJ databases">
        <title>Whole genome shotgun sequence of Cellulomonas hominis NBRC 16055.</title>
        <authorList>
            <person name="Hosoyama A."/>
            <person name="Uohara A."/>
            <person name="Ohji S."/>
            <person name="Ichikawa N."/>
        </authorList>
    </citation>
    <scope>NUCLEOTIDE SEQUENCE [LARGE SCALE GENOMIC DNA]</scope>
    <source>
        <strain evidence="12 14">NBRC 16055</strain>
    </source>
</reference>
<dbReference type="NCBIfam" id="NF000592">
    <property type="entry name" value="PRK00013.1"/>
    <property type="match status" value="1"/>
</dbReference>
<keyword evidence="5 9" id="KW-0067">ATP-binding</keyword>
<evidence type="ECO:0000256" key="1">
    <source>
        <dbReference type="ARBA" id="ARBA00004191"/>
    </source>
</evidence>
<proteinExistence type="inferred from homology"/>
<dbReference type="GO" id="GO:0009986">
    <property type="term" value="C:cell surface"/>
    <property type="evidence" value="ECO:0007669"/>
    <property type="project" value="UniProtKB-SubCell"/>
</dbReference>
<evidence type="ECO:0000256" key="4">
    <source>
        <dbReference type="ARBA" id="ARBA00022741"/>
    </source>
</evidence>
<accession>A0A511FFB1</accession>
<dbReference type="Proteomes" id="UP000321723">
    <property type="component" value="Unassembled WGS sequence"/>
</dbReference>
<dbReference type="InterPro" id="IPR001844">
    <property type="entry name" value="Cpn60/GroEL"/>
</dbReference>
<gene>
    <name evidence="9 12" type="primary">groL</name>
    <name evidence="9" type="synonym">groEL</name>
    <name evidence="12" type="ORF">CHO01_30270</name>
    <name evidence="13" type="ORF">HNR08_000981</name>
</gene>
<dbReference type="NCBIfam" id="NF009487">
    <property type="entry name" value="PRK12849.1"/>
    <property type="match status" value="1"/>
</dbReference>
<dbReference type="GO" id="GO:0009408">
    <property type="term" value="P:response to heat"/>
    <property type="evidence" value="ECO:0007669"/>
    <property type="project" value="UniProtKB-ARBA"/>
</dbReference>
<dbReference type="OrthoDB" id="9766614at2"/>